<evidence type="ECO:0000313" key="1">
    <source>
        <dbReference type="EMBL" id="KAL3512765.1"/>
    </source>
</evidence>
<dbReference type="EMBL" id="JBJUIK010000011">
    <property type="protein sequence ID" value="KAL3512765.1"/>
    <property type="molecule type" value="Genomic_DNA"/>
</dbReference>
<name>A0ABD2YZR8_9GENT</name>
<sequence>MNFGTSQSGLDLPLWMGGDRKKGRGDEGLRSASFHLLSSLKMECFAKSPLAEKEAIMSLQSQYGAEFGAILLSSNKTPAFSS</sequence>
<proteinExistence type="predicted"/>
<gene>
    <name evidence="1" type="ORF">ACH5RR_025482</name>
</gene>
<organism evidence="1 2">
    <name type="scientific">Cinchona calisaya</name>
    <dbReference type="NCBI Taxonomy" id="153742"/>
    <lineage>
        <taxon>Eukaryota</taxon>
        <taxon>Viridiplantae</taxon>
        <taxon>Streptophyta</taxon>
        <taxon>Embryophyta</taxon>
        <taxon>Tracheophyta</taxon>
        <taxon>Spermatophyta</taxon>
        <taxon>Magnoliopsida</taxon>
        <taxon>eudicotyledons</taxon>
        <taxon>Gunneridae</taxon>
        <taxon>Pentapetalae</taxon>
        <taxon>asterids</taxon>
        <taxon>lamiids</taxon>
        <taxon>Gentianales</taxon>
        <taxon>Rubiaceae</taxon>
        <taxon>Cinchonoideae</taxon>
        <taxon>Cinchoneae</taxon>
        <taxon>Cinchona</taxon>
    </lineage>
</organism>
<accession>A0ABD2YZR8</accession>
<keyword evidence="2" id="KW-1185">Reference proteome</keyword>
<dbReference type="Proteomes" id="UP001630127">
    <property type="component" value="Unassembled WGS sequence"/>
</dbReference>
<reference evidence="1 2" key="1">
    <citation type="submission" date="2024-11" db="EMBL/GenBank/DDBJ databases">
        <title>A near-complete genome assembly of Cinchona calisaya.</title>
        <authorList>
            <person name="Lian D.C."/>
            <person name="Zhao X.W."/>
            <person name="Wei L."/>
        </authorList>
    </citation>
    <scope>NUCLEOTIDE SEQUENCE [LARGE SCALE GENOMIC DNA]</scope>
    <source>
        <tissue evidence="1">Nenye</tissue>
    </source>
</reference>
<evidence type="ECO:0000313" key="2">
    <source>
        <dbReference type="Proteomes" id="UP001630127"/>
    </source>
</evidence>
<dbReference type="AlphaFoldDB" id="A0ABD2YZR8"/>
<protein>
    <submittedName>
        <fullName evidence="1">Uncharacterized protein</fullName>
    </submittedName>
</protein>
<comment type="caution">
    <text evidence="1">The sequence shown here is derived from an EMBL/GenBank/DDBJ whole genome shotgun (WGS) entry which is preliminary data.</text>
</comment>